<keyword evidence="1" id="KW-1133">Transmembrane helix</keyword>
<feature type="transmembrane region" description="Helical" evidence="1">
    <location>
        <begin position="157"/>
        <end position="173"/>
    </location>
</feature>
<reference evidence="3 4" key="1">
    <citation type="journal article" date="2016" name="Nat. Commun.">
        <title>Thousands of microbial genomes shed light on interconnected biogeochemical processes in an aquifer system.</title>
        <authorList>
            <person name="Anantharaman K."/>
            <person name="Brown C.T."/>
            <person name="Hug L.A."/>
            <person name="Sharon I."/>
            <person name="Castelle C.J."/>
            <person name="Probst A.J."/>
            <person name="Thomas B.C."/>
            <person name="Singh A."/>
            <person name="Wilkins M.J."/>
            <person name="Karaoz U."/>
            <person name="Brodie E.L."/>
            <person name="Williams K.H."/>
            <person name="Hubbard S.S."/>
            <person name="Banfield J.F."/>
        </authorList>
    </citation>
    <scope>NUCLEOTIDE SEQUENCE [LARGE SCALE GENOMIC DNA]</scope>
</reference>
<feature type="transmembrane region" description="Helical" evidence="1">
    <location>
        <begin position="134"/>
        <end position="151"/>
    </location>
</feature>
<keyword evidence="1" id="KW-0812">Transmembrane</keyword>
<keyword evidence="1" id="KW-0472">Membrane</keyword>
<comment type="caution">
    <text evidence="3">The sequence shown here is derived from an EMBL/GenBank/DDBJ whole genome shotgun (WGS) entry which is preliminary data.</text>
</comment>
<dbReference type="Proteomes" id="UP000179258">
    <property type="component" value="Unassembled WGS sequence"/>
</dbReference>
<evidence type="ECO:0000256" key="2">
    <source>
        <dbReference type="SAM" id="SignalP"/>
    </source>
</evidence>
<feature type="signal peptide" evidence="2">
    <location>
        <begin position="1"/>
        <end position="21"/>
    </location>
</feature>
<evidence type="ECO:0000313" key="4">
    <source>
        <dbReference type="Proteomes" id="UP000179258"/>
    </source>
</evidence>
<name>A0A1G2R7E2_9BACT</name>
<organism evidence="3 4">
    <name type="scientific">Candidatus Wildermuthbacteria bacterium RIFCSPHIGHO2_02_FULL_47_17</name>
    <dbReference type="NCBI Taxonomy" id="1802452"/>
    <lineage>
        <taxon>Bacteria</taxon>
        <taxon>Candidatus Wildermuthiibacteriota</taxon>
    </lineage>
</organism>
<protein>
    <recommendedName>
        <fullName evidence="5">Glycosyltransferase RgtA/B/C/D-like domain-containing protein</fullName>
    </recommendedName>
</protein>
<proteinExistence type="predicted"/>
<evidence type="ECO:0000256" key="1">
    <source>
        <dbReference type="SAM" id="Phobius"/>
    </source>
</evidence>
<feature type="transmembrane region" description="Helical" evidence="1">
    <location>
        <begin position="180"/>
        <end position="197"/>
    </location>
</feature>
<accession>A0A1G2R7E2</accession>
<dbReference type="EMBL" id="MHTX01000008">
    <property type="protein sequence ID" value="OHA68743.1"/>
    <property type="molecule type" value="Genomic_DNA"/>
</dbReference>
<keyword evidence="2" id="KW-0732">Signal</keyword>
<feature type="transmembrane region" description="Helical" evidence="1">
    <location>
        <begin position="111"/>
        <end position="127"/>
    </location>
</feature>
<gene>
    <name evidence="3" type="ORF">A3D59_01005</name>
</gene>
<sequence length="205" mass="23714">MKLLNNLVICLTLALWPLSLALTNSYKDIGNDIGNYFRFSIFAPDDQAPLIINAKRSVYGNDLFGRLFNNKATFIYGRFKTNFFALTDPNNYFFGFHPREIIRENLNLEKFPFPSLIFLLYAFYCFNSLKAGKILLVIFFGLAALFSLANFDKVDFVLYPILAVFMLHGIKQMRTEKPRFFVAVAIFLVIFSIPQYLRAFVNLHP</sequence>
<evidence type="ECO:0008006" key="5">
    <source>
        <dbReference type="Google" id="ProtNLM"/>
    </source>
</evidence>
<evidence type="ECO:0000313" key="3">
    <source>
        <dbReference type="EMBL" id="OHA68743.1"/>
    </source>
</evidence>
<feature type="chain" id="PRO_5009584230" description="Glycosyltransferase RgtA/B/C/D-like domain-containing protein" evidence="2">
    <location>
        <begin position="22"/>
        <end position="205"/>
    </location>
</feature>
<dbReference type="AlphaFoldDB" id="A0A1G2R7E2"/>